<dbReference type="EMBL" id="JBHRZG010000013">
    <property type="protein sequence ID" value="MFC3833684.1"/>
    <property type="molecule type" value="Genomic_DNA"/>
</dbReference>
<dbReference type="Gene3D" id="3.40.50.150">
    <property type="entry name" value="Vaccinia Virus protein VP39"/>
    <property type="match status" value="1"/>
</dbReference>
<comment type="caution">
    <text evidence="1">The sequence shown here is derived from an EMBL/GenBank/DDBJ whole genome shotgun (WGS) entry which is preliminary data.</text>
</comment>
<dbReference type="PANTHER" id="PTHR38451">
    <property type="entry name" value="TRNA (ADENINE(22)-N(1))-METHYLTRANSFERASE"/>
    <property type="match status" value="1"/>
</dbReference>
<dbReference type="PANTHER" id="PTHR38451:SF1">
    <property type="entry name" value="TRNA (ADENINE(22)-N(1))-METHYLTRANSFERASE"/>
    <property type="match status" value="1"/>
</dbReference>
<name>A0ABV7Z9J4_9DEIO</name>
<keyword evidence="2" id="KW-1185">Reference proteome</keyword>
<reference evidence="2" key="1">
    <citation type="journal article" date="2019" name="Int. J. Syst. Evol. Microbiol.">
        <title>The Global Catalogue of Microorganisms (GCM) 10K type strain sequencing project: providing services to taxonomists for standard genome sequencing and annotation.</title>
        <authorList>
            <consortium name="The Broad Institute Genomics Platform"/>
            <consortium name="The Broad Institute Genome Sequencing Center for Infectious Disease"/>
            <person name="Wu L."/>
            <person name="Ma J."/>
        </authorList>
    </citation>
    <scope>NUCLEOTIDE SEQUENCE [LARGE SCALE GENOMIC DNA]</scope>
    <source>
        <strain evidence="2">CCTCC AB 2017081</strain>
    </source>
</reference>
<dbReference type="SUPFAM" id="SSF53335">
    <property type="entry name" value="S-adenosyl-L-methionine-dependent methyltransferases"/>
    <property type="match status" value="1"/>
</dbReference>
<proteinExistence type="predicted"/>
<dbReference type="InterPro" id="IPR006901">
    <property type="entry name" value="TrmK"/>
</dbReference>
<dbReference type="Proteomes" id="UP001595803">
    <property type="component" value="Unassembled WGS sequence"/>
</dbReference>
<gene>
    <name evidence="1" type="ORF">ACFOSB_12530</name>
</gene>
<evidence type="ECO:0000313" key="2">
    <source>
        <dbReference type="Proteomes" id="UP001595803"/>
    </source>
</evidence>
<dbReference type="RefSeq" id="WP_322473619.1">
    <property type="nucleotide sequence ID" value="NZ_JBHRZG010000013.1"/>
</dbReference>
<dbReference type="InterPro" id="IPR029063">
    <property type="entry name" value="SAM-dependent_MTases_sf"/>
</dbReference>
<organism evidence="1 2">
    <name type="scientific">Deinococcus rufus</name>
    <dbReference type="NCBI Taxonomy" id="2136097"/>
    <lineage>
        <taxon>Bacteria</taxon>
        <taxon>Thermotogati</taxon>
        <taxon>Deinococcota</taxon>
        <taxon>Deinococci</taxon>
        <taxon>Deinococcales</taxon>
        <taxon>Deinococcaceae</taxon>
        <taxon>Deinococcus</taxon>
    </lineage>
</organism>
<protein>
    <submittedName>
        <fullName evidence="1">tRNA (Adenine(22)-N(1))-methyltransferase TrmK</fullName>
    </submittedName>
</protein>
<evidence type="ECO:0000313" key="1">
    <source>
        <dbReference type="EMBL" id="MFC3833684.1"/>
    </source>
</evidence>
<accession>A0ABV7Z9J4</accession>
<sequence length="225" mass="23743">MPTLDARLEAALHLIRADVHADIGSDHAALPVELVRRGHARRAVVVELTPGPLAVARGAVARAGLTDRIDVRAGDGFAPLAPGEADSASMTGMGARTILGILARAGETAPHALVLQPNDAPGLLRAWALAHGHHLVAERLAAGFWTYPVLRFERCPGPDPAYAGLSRAAAVKYGPHLLRAADPLLLAQVRADVARLTPLARPGRPAQDELVAAHDALEWCSNHRQ</sequence>
<dbReference type="Pfam" id="PF04816">
    <property type="entry name" value="TrmK"/>
    <property type="match status" value="1"/>
</dbReference>